<dbReference type="InterPro" id="IPR036663">
    <property type="entry name" value="Fumarylacetoacetase_C_sf"/>
</dbReference>
<keyword evidence="2" id="KW-1185">Reference proteome</keyword>
<dbReference type="GO" id="GO:0003824">
    <property type="term" value="F:catalytic activity"/>
    <property type="evidence" value="ECO:0007669"/>
    <property type="project" value="InterPro"/>
</dbReference>
<evidence type="ECO:0000313" key="2">
    <source>
        <dbReference type="Proteomes" id="UP000321389"/>
    </source>
</evidence>
<dbReference type="SUPFAM" id="SSF56529">
    <property type="entry name" value="FAH"/>
    <property type="match status" value="1"/>
</dbReference>
<dbReference type="NCBIfam" id="NF040903">
    <property type="entry name" value="GguC"/>
    <property type="match status" value="1"/>
</dbReference>
<sequence>MLLSQVRTTSGDVRVIAREGTEAYEVRGAASVHELALAAARSGEKIAERVGRLGLGPAVDLASAYDEGRMLPPIHHADPAHLHLTGTGLTHLGSAATRDAMHQKAVEDDGKLTDSMRMFRMGVDGGKPGSGGPGVQPEWFYKGNGTMVAAPGAPLVSPSFADDGGEEPEIAGIYVIGDDGTAFRVGFALGNEFSDHVMEKVNYLYLAHSKLRPASFGPEILVGDLPADIRGVSRIRRGGETVFEKPFLSGEANMSHSIANLEHHHFKYALFRQPGDIHVHMFGTATLSFADGLRVEPGDLFEIEAGPFGLPLRNPLAVASEPARGSRVAVAVL</sequence>
<dbReference type="OrthoDB" id="108649at2"/>
<organism evidence="1 2">
    <name type="scientific">Nitratireductor mangrovi</name>
    <dbReference type="NCBI Taxonomy" id="2599600"/>
    <lineage>
        <taxon>Bacteria</taxon>
        <taxon>Pseudomonadati</taxon>
        <taxon>Pseudomonadota</taxon>
        <taxon>Alphaproteobacteria</taxon>
        <taxon>Hyphomicrobiales</taxon>
        <taxon>Phyllobacteriaceae</taxon>
        <taxon>Nitratireductor</taxon>
    </lineage>
</organism>
<proteinExistence type="predicted"/>
<dbReference type="KEGG" id="niy:FQ775_08560"/>
<dbReference type="RefSeq" id="WP_146299073.1">
    <property type="nucleotide sequence ID" value="NZ_CP042301.2"/>
</dbReference>
<dbReference type="InterPro" id="IPR009645">
    <property type="entry name" value="GguC"/>
</dbReference>
<name>A0A5B8KXT6_9HYPH</name>
<accession>A0A5B8KXT6</accession>
<gene>
    <name evidence="1" type="ORF">FQ775_08560</name>
</gene>
<dbReference type="EMBL" id="CP042301">
    <property type="protein sequence ID" value="QDZ00425.1"/>
    <property type="molecule type" value="Genomic_DNA"/>
</dbReference>
<evidence type="ECO:0000313" key="1">
    <source>
        <dbReference type="EMBL" id="QDZ00425.1"/>
    </source>
</evidence>
<dbReference type="PIRSF" id="PIRSF033905">
    <property type="entry name" value="UCP033905"/>
    <property type="match status" value="1"/>
</dbReference>
<protein>
    <submittedName>
        <fullName evidence="1">GguC protein</fullName>
    </submittedName>
</protein>
<dbReference type="AlphaFoldDB" id="A0A5B8KXT6"/>
<reference evidence="1" key="1">
    <citation type="submission" date="2020-04" db="EMBL/GenBank/DDBJ databases">
        <title>Nitratireductor sp. nov. isolated from mangrove soil.</title>
        <authorList>
            <person name="Ye Y."/>
        </authorList>
    </citation>
    <scope>NUCLEOTIDE SEQUENCE</scope>
    <source>
        <strain evidence="1">SY7</strain>
    </source>
</reference>
<dbReference type="Gene3D" id="3.90.850.10">
    <property type="entry name" value="Fumarylacetoacetase-like, C-terminal domain"/>
    <property type="match status" value="1"/>
</dbReference>
<dbReference type="Proteomes" id="UP000321389">
    <property type="component" value="Chromosome"/>
</dbReference>